<dbReference type="SFLD" id="SFLDS00005">
    <property type="entry name" value="Isoprenoid_Synthase_Type_I"/>
    <property type="match status" value="1"/>
</dbReference>
<sequence length="282" mass="31800">MILEKFKQHLEQNFPKTQSFHPFFNEALKWMLEAGGKHFRAQLLLGIVNAKNPALFEKALNAALALEFIHTYSLIHDDLPAMDNASLRRGKQTLHKKYDETTAILVGDALNTQAFLLLSKLKLEENIRLKLIETLAFNAGLGGMIIGQAIDCYFEDTPLNLEQVEFLHIHKTARLIAASLKMGCEICELDEKECEQIYEIGLLIGLVFQIKDDIIDATLDTKEAGKPTHNDLHKNSFVKLLGLEGAKKAKDDKIALCEEKMKNLDSKLANELQILIDKYLKG</sequence>
<evidence type="ECO:0000256" key="3">
    <source>
        <dbReference type="ARBA" id="ARBA00022679"/>
    </source>
</evidence>
<evidence type="ECO:0000256" key="6">
    <source>
        <dbReference type="ARBA" id="ARBA00023229"/>
    </source>
</evidence>
<evidence type="ECO:0000313" key="8">
    <source>
        <dbReference type="EMBL" id="EDP6814805.1"/>
    </source>
</evidence>
<reference evidence="8 9" key="1">
    <citation type="submission" date="2019-11" db="EMBL/GenBank/DDBJ databases">
        <authorList>
            <consortium name="PulseNet: The National Subtyping Network for Foodborne Disease Surveillance"/>
            <person name="Tarr C.L."/>
            <person name="Trees E."/>
            <person name="Katz L.S."/>
            <person name="Carleton-Romer H.A."/>
            <person name="Stroika S."/>
            <person name="Kucerova Z."/>
            <person name="Roache K.F."/>
            <person name="Sabol A.L."/>
            <person name="Besser J."/>
            <person name="Gerner-Smidt P."/>
        </authorList>
    </citation>
    <scope>NUCLEOTIDE SEQUENCE [LARGE SCALE GENOMIC DNA]</scope>
    <source>
        <strain evidence="8 9">PNUSAC013627</strain>
    </source>
</reference>
<evidence type="ECO:0000256" key="2">
    <source>
        <dbReference type="ARBA" id="ARBA00006706"/>
    </source>
</evidence>
<dbReference type="Pfam" id="PF00348">
    <property type="entry name" value="polyprenyl_synt"/>
    <property type="match status" value="1"/>
</dbReference>
<comment type="cofactor">
    <cofactor evidence="1">
        <name>Mg(2+)</name>
        <dbReference type="ChEBI" id="CHEBI:18420"/>
    </cofactor>
</comment>
<dbReference type="PROSITE" id="PS00444">
    <property type="entry name" value="POLYPRENYL_SYNTHASE_2"/>
    <property type="match status" value="1"/>
</dbReference>
<dbReference type="CDD" id="cd00685">
    <property type="entry name" value="Trans_IPPS_HT"/>
    <property type="match status" value="1"/>
</dbReference>
<name>A0A5L4MLJ8_CAMLA</name>
<accession>A0A5L4MLJ8</accession>
<proteinExistence type="inferred from homology"/>
<evidence type="ECO:0000256" key="4">
    <source>
        <dbReference type="ARBA" id="ARBA00022723"/>
    </source>
</evidence>
<evidence type="ECO:0000256" key="1">
    <source>
        <dbReference type="ARBA" id="ARBA00001946"/>
    </source>
</evidence>
<protein>
    <submittedName>
        <fullName evidence="8">Polyprenyl synthetase family protein</fullName>
    </submittedName>
</protein>
<dbReference type="FunFam" id="1.10.600.10:FF:000001">
    <property type="entry name" value="Geranylgeranyl diphosphate synthase"/>
    <property type="match status" value="1"/>
</dbReference>
<dbReference type="PROSITE" id="PS00723">
    <property type="entry name" value="POLYPRENYL_SYNTHASE_1"/>
    <property type="match status" value="1"/>
</dbReference>
<dbReference type="InterPro" id="IPR008949">
    <property type="entry name" value="Isoprenoid_synthase_dom_sf"/>
</dbReference>
<keyword evidence="3 7" id="KW-0808">Transferase</keyword>
<keyword evidence="6" id="KW-0414">Isoprene biosynthesis</keyword>
<keyword evidence="4" id="KW-0479">Metal-binding</keyword>
<comment type="similarity">
    <text evidence="2 7">Belongs to the FPP/GGPP synthase family.</text>
</comment>
<dbReference type="InterPro" id="IPR000092">
    <property type="entry name" value="Polyprenyl_synt"/>
</dbReference>
<dbReference type="Proteomes" id="UP000471322">
    <property type="component" value="Unassembled WGS sequence"/>
</dbReference>
<dbReference type="Gene3D" id="1.10.600.10">
    <property type="entry name" value="Farnesyl Diphosphate Synthase"/>
    <property type="match status" value="1"/>
</dbReference>
<dbReference type="SUPFAM" id="SSF48576">
    <property type="entry name" value="Terpenoid synthases"/>
    <property type="match status" value="1"/>
</dbReference>
<dbReference type="GO" id="GO:0016114">
    <property type="term" value="P:terpenoid biosynthetic process"/>
    <property type="evidence" value="ECO:0007669"/>
    <property type="project" value="UniProtKB-ARBA"/>
</dbReference>
<dbReference type="AlphaFoldDB" id="A0A5L4MLJ8"/>
<keyword evidence="5" id="KW-0460">Magnesium</keyword>
<evidence type="ECO:0000256" key="5">
    <source>
        <dbReference type="ARBA" id="ARBA00022842"/>
    </source>
</evidence>
<dbReference type="InterPro" id="IPR033749">
    <property type="entry name" value="Polyprenyl_synt_CS"/>
</dbReference>
<dbReference type="PANTHER" id="PTHR43281:SF1">
    <property type="entry name" value="FARNESYL DIPHOSPHATE SYNTHASE"/>
    <property type="match status" value="1"/>
</dbReference>
<dbReference type="GO" id="GO:0004659">
    <property type="term" value="F:prenyltransferase activity"/>
    <property type="evidence" value="ECO:0007669"/>
    <property type="project" value="InterPro"/>
</dbReference>
<dbReference type="SFLD" id="SFLDG01017">
    <property type="entry name" value="Polyprenyl_Transferase_Like"/>
    <property type="match status" value="1"/>
</dbReference>
<evidence type="ECO:0000256" key="7">
    <source>
        <dbReference type="RuleBase" id="RU004466"/>
    </source>
</evidence>
<dbReference type="EMBL" id="AANNSE010000004">
    <property type="protein sequence ID" value="EDP6814805.1"/>
    <property type="molecule type" value="Genomic_DNA"/>
</dbReference>
<comment type="caution">
    <text evidence="8">The sequence shown here is derived from an EMBL/GenBank/DDBJ whole genome shotgun (WGS) entry which is preliminary data.</text>
</comment>
<gene>
    <name evidence="8" type="ORF">GL567_04370</name>
</gene>
<organism evidence="8 9">
    <name type="scientific">Campylobacter lari</name>
    <dbReference type="NCBI Taxonomy" id="201"/>
    <lineage>
        <taxon>Bacteria</taxon>
        <taxon>Pseudomonadati</taxon>
        <taxon>Campylobacterota</taxon>
        <taxon>Epsilonproteobacteria</taxon>
        <taxon>Campylobacterales</taxon>
        <taxon>Campylobacteraceae</taxon>
        <taxon>Campylobacter</taxon>
    </lineage>
</organism>
<dbReference type="PANTHER" id="PTHR43281">
    <property type="entry name" value="FARNESYL DIPHOSPHATE SYNTHASE"/>
    <property type="match status" value="1"/>
</dbReference>
<evidence type="ECO:0000313" key="9">
    <source>
        <dbReference type="Proteomes" id="UP000471322"/>
    </source>
</evidence>
<dbReference type="GO" id="GO:0046872">
    <property type="term" value="F:metal ion binding"/>
    <property type="evidence" value="ECO:0007669"/>
    <property type="project" value="UniProtKB-KW"/>
</dbReference>